<accession>A0A0G3EG21</accession>
<dbReference type="InterPro" id="IPR009003">
    <property type="entry name" value="Peptidase_S1_PA"/>
</dbReference>
<protein>
    <submittedName>
        <fullName evidence="3">Peptidase, S1/S6 family</fullName>
    </submittedName>
</protein>
<sequence precursor="true">MKSSEAFLRVGLAFLLSASSAIAIVTEDNSTAETAPTNAGAAWDIEWDYVYNVNQPGSGVAIDEYWLLTAAHVADDGNAALTIGGTNYTAVQTNYHNQADLALIRYDKAFPGYYPLYTNDFSSQPTGVLIGYGQTGTVTSLINDYYNSSGSAGTKRWGSNIIEGRETNVSYTIGSDGWTNEMVRMGFDLSDTDYECGVGFGDSGGGLFVEVTGTWKLAGINTIREDGTFGYTGQKAVDLTQYNDWITQTVPEPGSMVLMSGSLAGVFGLRRRRRYAIEKSRQRLQTVDLTRSPHRYRGQARHYLGMWRLVFVVQDRIVRPNANRRSHRDLIGDLLLRWDDLRLRAVHRLLHLFRRS</sequence>
<organism evidence="3 4">
    <name type="scientific">Kiritimatiella glycovorans</name>
    <dbReference type="NCBI Taxonomy" id="1307763"/>
    <lineage>
        <taxon>Bacteria</taxon>
        <taxon>Pseudomonadati</taxon>
        <taxon>Kiritimatiellota</taxon>
        <taxon>Kiritimatiellia</taxon>
        <taxon>Kiritimatiellales</taxon>
        <taxon>Kiritimatiellaceae</taxon>
        <taxon>Kiritimatiella</taxon>
    </lineage>
</organism>
<dbReference type="KEGG" id="vbl:L21SP4_01068"/>
<dbReference type="PROSITE" id="PS50240">
    <property type="entry name" value="TRYPSIN_DOM"/>
    <property type="match status" value="1"/>
</dbReference>
<proteinExistence type="predicted"/>
<evidence type="ECO:0000313" key="3">
    <source>
        <dbReference type="EMBL" id="AKJ64322.1"/>
    </source>
</evidence>
<evidence type="ECO:0000313" key="4">
    <source>
        <dbReference type="Proteomes" id="UP000035268"/>
    </source>
</evidence>
<dbReference type="GO" id="GO:0006508">
    <property type="term" value="P:proteolysis"/>
    <property type="evidence" value="ECO:0007669"/>
    <property type="project" value="InterPro"/>
</dbReference>
<evidence type="ECO:0000256" key="1">
    <source>
        <dbReference type="SAM" id="SignalP"/>
    </source>
</evidence>
<keyword evidence="1" id="KW-0732">Signal</keyword>
<name>A0A0G3EG21_9BACT</name>
<dbReference type="Pfam" id="PF00089">
    <property type="entry name" value="Trypsin"/>
    <property type="match status" value="1"/>
</dbReference>
<dbReference type="GO" id="GO:0004252">
    <property type="term" value="F:serine-type endopeptidase activity"/>
    <property type="evidence" value="ECO:0007669"/>
    <property type="project" value="InterPro"/>
</dbReference>
<evidence type="ECO:0000259" key="2">
    <source>
        <dbReference type="PROSITE" id="PS50240"/>
    </source>
</evidence>
<dbReference type="OrthoDB" id="8737820at2"/>
<dbReference type="Pfam" id="PF07589">
    <property type="entry name" value="PEP-CTERM"/>
    <property type="match status" value="1"/>
</dbReference>
<dbReference type="AlphaFoldDB" id="A0A0G3EG21"/>
<reference evidence="3 4" key="2">
    <citation type="journal article" date="2016" name="ISME J.">
        <title>Characterization of the first cultured representative of Verrucomicrobia subdivision 5 indicates the proposal of a novel phylum.</title>
        <authorList>
            <person name="Spring S."/>
            <person name="Bunk B."/>
            <person name="Sproer C."/>
            <person name="Schumann P."/>
            <person name="Rohde M."/>
            <person name="Tindall B.J."/>
            <person name="Klenk H.P."/>
        </authorList>
    </citation>
    <scope>NUCLEOTIDE SEQUENCE [LARGE SCALE GENOMIC DNA]</scope>
    <source>
        <strain evidence="3 4">L21-Fru-AB</strain>
    </source>
</reference>
<gene>
    <name evidence="3" type="ORF">L21SP4_01068</name>
</gene>
<dbReference type="InterPro" id="IPR001254">
    <property type="entry name" value="Trypsin_dom"/>
</dbReference>
<dbReference type="InterPro" id="IPR043504">
    <property type="entry name" value="Peptidase_S1_PA_chymotrypsin"/>
</dbReference>
<dbReference type="SUPFAM" id="SSF50494">
    <property type="entry name" value="Trypsin-like serine proteases"/>
    <property type="match status" value="1"/>
</dbReference>
<keyword evidence="4" id="KW-1185">Reference proteome</keyword>
<dbReference type="InterPro" id="IPR013424">
    <property type="entry name" value="Ice-binding_C"/>
</dbReference>
<dbReference type="RefSeq" id="WP_160300686.1">
    <property type="nucleotide sequence ID" value="NZ_CP010904.1"/>
</dbReference>
<dbReference type="EMBL" id="CP010904">
    <property type="protein sequence ID" value="AKJ64322.1"/>
    <property type="molecule type" value="Genomic_DNA"/>
</dbReference>
<feature type="domain" description="Peptidase S1" evidence="2">
    <location>
        <begin position="24"/>
        <end position="251"/>
    </location>
</feature>
<reference evidence="4" key="1">
    <citation type="submission" date="2015-02" db="EMBL/GenBank/DDBJ databases">
        <title>Description and complete genome sequence of the first cultured representative of the subdivision 5 of the Verrucomicrobia phylum.</title>
        <authorList>
            <person name="Spring S."/>
            <person name="Bunk B."/>
            <person name="Sproer C."/>
            <person name="Klenk H.-P."/>
        </authorList>
    </citation>
    <scope>NUCLEOTIDE SEQUENCE [LARGE SCALE GENOMIC DNA]</scope>
    <source>
        <strain evidence="4">L21-Fru-AB</strain>
    </source>
</reference>
<feature type="signal peptide" evidence="1">
    <location>
        <begin position="1"/>
        <end position="23"/>
    </location>
</feature>
<dbReference type="NCBIfam" id="TIGR02595">
    <property type="entry name" value="PEP_CTERM"/>
    <property type="match status" value="1"/>
</dbReference>
<dbReference type="STRING" id="1307763.L21SP4_01068"/>
<dbReference type="Proteomes" id="UP000035268">
    <property type="component" value="Chromosome"/>
</dbReference>
<feature type="chain" id="PRO_5005184212" evidence="1">
    <location>
        <begin position="24"/>
        <end position="356"/>
    </location>
</feature>
<dbReference type="Gene3D" id="2.40.10.10">
    <property type="entry name" value="Trypsin-like serine proteases"/>
    <property type="match status" value="2"/>
</dbReference>